<evidence type="ECO:0008006" key="4">
    <source>
        <dbReference type="Google" id="ProtNLM"/>
    </source>
</evidence>
<dbReference type="Proteomes" id="UP000230002">
    <property type="component" value="Unassembled WGS sequence"/>
</dbReference>
<keyword evidence="3" id="KW-1185">Reference proteome</keyword>
<evidence type="ECO:0000313" key="2">
    <source>
        <dbReference type="EMBL" id="PIL26302.1"/>
    </source>
</evidence>
<accession>A0A2G8RXR6</accession>
<dbReference type="OrthoDB" id="3217871at2759"/>
<organism evidence="2 3">
    <name type="scientific">Ganoderma sinense ZZ0214-1</name>
    <dbReference type="NCBI Taxonomy" id="1077348"/>
    <lineage>
        <taxon>Eukaryota</taxon>
        <taxon>Fungi</taxon>
        <taxon>Dikarya</taxon>
        <taxon>Basidiomycota</taxon>
        <taxon>Agaricomycotina</taxon>
        <taxon>Agaricomycetes</taxon>
        <taxon>Polyporales</taxon>
        <taxon>Polyporaceae</taxon>
        <taxon>Ganoderma</taxon>
    </lineage>
</organism>
<reference evidence="2 3" key="1">
    <citation type="journal article" date="2015" name="Sci. Rep.">
        <title>Chromosome-level genome map provides insights into diverse defense mechanisms in the medicinal fungus Ganoderma sinense.</title>
        <authorList>
            <person name="Zhu Y."/>
            <person name="Xu J."/>
            <person name="Sun C."/>
            <person name="Zhou S."/>
            <person name="Xu H."/>
            <person name="Nelson D.R."/>
            <person name="Qian J."/>
            <person name="Song J."/>
            <person name="Luo H."/>
            <person name="Xiang L."/>
            <person name="Li Y."/>
            <person name="Xu Z."/>
            <person name="Ji A."/>
            <person name="Wang L."/>
            <person name="Lu S."/>
            <person name="Hayward A."/>
            <person name="Sun W."/>
            <person name="Li X."/>
            <person name="Schwartz D.C."/>
            <person name="Wang Y."/>
            <person name="Chen S."/>
        </authorList>
    </citation>
    <scope>NUCLEOTIDE SEQUENCE [LARGE SCALE GENOMIC DNA]</scope>
    <source>
        <strain evidence="2 3">ZZ0214-1</strain>
    </source>
</reference>
<sequence>MDEETPPKKRARTSEGGDNPDSTQTLSLQRDKTFWYDDGTIVVVAGNIEFRIYRGLLARYSPVFFDMLSFPQPPTVALSTNQTSDCPVVRLTDPPEDLRHVLQSDPSFYTLSAWIRIGHKYQIDKLVDDGLEYLRRFYPPTLYAGKRSRRGVSQIVVTKDRPATISRKHAIGVVNLARLTERDDLLPLALLECCKLGADITQGFAREDGTREYLSPEDLGRCFAAKSRLVALNIEACLRIFASARVDYPSCGNEGDTCFHPEICEYNLKEHRRAFIDYHLRSLSVDCLLAEDREELYPFKYLCQNCAYYVDNLIQQEQWKLWCALPRLFNVLVEGWGV</sequence>
<proteinExistence type="predicted"/>
<dbReference type="STRING" id="1077348.A0A2G8RXR6"/>
<feature type="region of interest" description="Disordered" evidence="1">
    <location>
        <begin position="1"/>
        <end position="25"/>
    </location>
</feature>
<dbReference type="CDD" id="cd18186">
    <property type="entry name" value="BTB_POZ_ZBTB_KLHL-like"/>
    <property type="match status" value="1"/>
</dbReference>
<dbReference type="EMBL" id="AYKW01000045">
    <property type="protein sequence ID" value="PIL26302.1"/>
    <property type="molecule type" value="Genomic_DNA"/>
</dbReference>
<dbReference type="AlphaFoldDB" id="A0A2G8RXR6"/>
<comment type="caution">
    <text evidence="2">The sequence shown here is derived from an EMBL/GenBank/DDBJ whole genome shotgun (WGS) entry which is preliminary data.</text>
</comment>
<evidence type="ECO:0000313" key="3">
    <source>
        <dbReference type="Proteomes" id="UP000230002"/>
    </source>
</evidence>
<evidence type="ECO:0000256" key="1">
    <source>
        <dbReference type="SAM" id="MobiDB-lite"/>
    </source>
</evidence>
<name>A0A2G8RXR6_9APHY</name>
<gene>
    <name evidence="2" type="ORF">GSI_12058</name>
</gene>
<protein>
    <recommendedName>
        <fullName evidence="4">BTB domain-containing protein</fullName>
    </recommendedName>
</protein>